<dbReference type="PANTHER" id="PTHR11527">
    <property type="entry name" value="HEAT-SHOCK PROTEIN 20 FAMILY MEMBER"/>
    <property type="match status" value="1"/>
</dbReference>
<dbReference type="PROSITE" id="PS01031">
    <property type="entry name" value="SHSP"/>
    <property type="match status" value="1"/>
</dbReference>
<dbReference type="Gene3D" id="2.60.40.790">
    <property type="match status" value="1"/>
</dbReference>
<evidence type="ECO:0000256" key="3">
    <source>
        <dbReference type="RuleBase" id="RU003616"/>
    </source>
</evidence>
<dbReference type="Proteomes" id="UP000774617">
    <property type="component" value="Unassembled WGS sequence"/>
</dbReference>
<sequence>MARLPCGSSTHHAHSMTRSTSATAAATASHKNTSSSSSSPTRPTSAQQSQLHRILKTIDPYGAHAHALAIQQRLRSRRREALAPDFDVRETASAFYLEGELPGVRDRDAVRLDWIDRRTLSVEATIERVDLEVEWGLLRPIRVEMKKSPPSSEASSISSTISCASSMSSSASSASSGASEHGGEDGMLVDEEEKQRDEDVGSGKGSIEAQPSKPEVREWLSERRVGHYQRTFTFPTDVDASAIRARLGQGLLRVLVPKVVRAGARAKQVDIEDCE</sequence>
<accession>A0ABQ8GVD8</accession>
<dbReference type="SUPFAM" id="SSF49764">
    <property type="entry name" value="HSP20-like chaperones"/>
    <property type="match status" value="1"/>
</dbReference>
<organism evidence="6 7">
    <name type="scientific">Macrophomina phaseolina</name>
    <dbReference type="NCBI Taxonomy" id="35725"/>
    <lineage>
        <taxon>Eukaryota</taxon>
        <taxon>Fungi</taxon>
        <taxon>Dikarya</taxon>
        <taxon>Ascomycota</taxon>
        <taxon>Pezizomycotina</taxon>
        <taxon>Dothideomycetes</taxon>
        <taxon>Dothideomycetes incertae sedis</taxon>
        <taxon>Botryosphaeriales</taxon>
        <taxon>Botryosphaeriaceae</taxon>
        <taxon>Macrophomina</taxon>
    </lineage>
</organism>
<dbReference type="InterPro" id="IPR031107">
    <property type="entry name" value="Small_HSP"/>
</dbReference>
<dbReference type="Pfam" id="PF00011">
    <property type="entry name" value="HSP20"/>
    <property type="match status" value="1"/>
</dbReference>
<dbReference type="InterPro" id="IPR002068">
    <property type="entry name" value="A-crystallin/Hsp20_dom"/>
</dbReference>
<evidence type="ECO:0000256" key="1">
    <source>
        <dbReference type="ARBA" id="ARBA00023016"/>
    </source>
</evidence>
<dbReference type="CDD" id="cd06464">
    <property type="entry name" value="ACD_sHsps-like"/>
    <property type="match status" value="1"/>
</dbReference>
<reference evidence="6 7" key="1">
    <citation type="journal article" date="2021" name="Nat. Commun.">
        <title>Genetic determinants of endophytism in the Arabidopsis root mycobiome.</title>
        <authorList>
            <person name="Mesny F."/>
            <person name="Miyauchi S."/>
            <person name="Thiergart T."/>
            <person name="Pickel B."/>
            <person name="Atanasova L."/>
            <person name="Karlsson M."/>
            <person name="Huettel B."/>
            <person name="Barry K.W."/>
            <person name="Haridas S."/>
            <person name="Chen C."/>
            <person name="Bauer D."/>
            <person name="Andreopoulos W."/>
            <person name="Pangilinan J."/>
            <person name="LaButti K."/>
            <person name="Riley R."/>
            <person name="Lipzen A."/>
            <person name="Clum A."/>
            <person name="Drula E."/>
            <person name="Henrissat B."/>
            <person name="Kohler A."/>
            <person name="Grigoriev I.V."/>
            <person name="Martin F.M."/>
            <person name="Hacquard S."/>
        </authorList>
    </citation>
    <scope>NUCLEOTIDE SEQUENCE [LARGE SCALE GENOMIC DNA]</scope>
    <source>
        <strain evidence="6 7">MPI-SDFR-AT-0080</strain>
    </source>
</reference>
<dbReference type="InterPro" id="IPR008978">
    <property type="entry name" value="HSP20-like_chaperone"/>
</dbReference>
<feature type="region of interest" description="Disordered" evidence="4">
    <location>
        <begin position="167"/>
        <end position="186"/>
    </location>
</feature>
<evidence type="ECO:0000259" key="5">
    <source>
        <dbReference type="PROSITE" id="PS01031"/>
    </source>
</evidence>
<feature type="domain" description="SHSP" evidence="5">
    <location>
        <begin position="77"/>
        <end position="274"/>
    </location>
</feature>
<comment type="caution">
    <text evidence="6">The sequence shown here is derived from an EMBL/GenBank/DDBJ whole genome shotgun (WGS) entry which is preliminary data.</text>
</comment>
<feature type="region of interest" description="Disordered" evidence="4">
    <location>
        <begin position="1"/>
        <end position="50"/>
    </location>
</feature>
<gene>
    <name evidence="6" type="ORF">B0J12DRAFT_28417</name>
</gene>
<feature type="region of interest" description="Disordered" evidence="4">
    <location>
        <begin position="193"/>
        <end position="217"/>
    </location>
</feature>
<proteinExistence type="inferred from homology"/>
<evidence type="ECO:0000256" key="2">
    <source>
        <dbReference type="PROSITE-ProRule" id="PRU00285"/>
    </source>
</evidence>
<keyword evidence="7" id="KW-1185">Reference proteome</keyword>
<protein>
    <recommendedName>
        <fullName evidence="5">SHSP domain-containing protein</fullName>
    </recommendedName>
</protein>
<name>A0ABQ8GVD8_9PEZI</name>
<evidence type="ECO:0000313" key="7">
    <source>
        <dbReference type="Proteomes" id="UP000774617"/>
    </source>
</evidence>
<evidence type="ECO:0000313" key="6">
    <source>
        <dbReference type="EMBL" id="KAH7065227.1"/>
    </source>
</evidence>
<dbReference type="EMBL" id="JAGTJR010000001">
    <property type="protein sequence ID" value="KAH7065227.1"/>
    <property type="molecule type" value="Genomic_DNA"/>
</dbReference>
<feature type="compositionally biased region" description="Low complexity" evidence="4">
    <location>
        <begin position="16"/>
        <end position="46"/>
    </location>
</feature>
<evidence type="ECO:0000256" key="4">
    <source>
        <dbReference type="SAM" id="MobiDB-lite"/>
    </source>
</evidence>
<comment type="similarity">
    <text evidence="2 3">Belongs to the small heat shock protein (HSP20) family.</text>
</comment>
<keyword evidence="1" id="KW-0346">Stress response</keyword>
<feature type="compositionally biased region" description="Low complexity" evidence="4">
    <location>
        <begin position="167"/>
        <end position="179"/>
    </location>
</feature>